<evidence type="ECO:0000313" key="3">
    <source>
        <dbReference type="Proteomes" id="UP000217257"/>
    </source>
</evidence>
<dbReference type="Pfam" id="PF03729">
    <property type="entry name" value="DUF308"/>
    <property type="match status" value="1"/>
</dbReference>
<feature type="transmembrane region" description="Helical" evidence="1">
    <location>
        <begin position="48"/>
        <end position="67"/>
    </location>
</feature>
<feature type="transmembrane region" description="Helical" evidence="1">
    <location>
        <begin position="21"/>
        <end position="42"/>
    </location>
</feature>
<protein>
    <recommendedName>
        <fullName evidence="4">HdeD protein</fullName>
    </recommendedName>
</protein>
<evidence type="ECO:0000313" key="2">
    <source>
        <dbReference type="EMBL" id="ATB44154.1"/>
    </source>
</evidence>
<dbReference type="PANTHER" id="PTHR34989">
    <property type="entry name" value="PROTEIN HDED"/>
    <property type="match status" value="1"/>
</dbReference>
<proteinExistence type="predicted"/>
<reference evidence="2 3" key="1">
    <citation type="submission" date="2017-06" db="EMBL/GenBank/DDBJ databases">
        <title>Sequencing and comparative analysis of myxobacterial genomes.</title>
        <authorList>
            <person name="Rupp O."/>
            <person name="Goesmann A."/>
            <person name="Sogaard-Andersen L."/>
        </authorList>
    </citation>
    <scope>NUCLEOTIDE SEQUENCE [LARGE SCALE GENOMIC DNA]</scope>
    <source>
        <strain evidence="2 3">DSM 52655</strain>
    </source>
</reference>
<accession>A0A250JJU9</accession>
<keyword evidence="1" id="KW-1133">Transmembrane helix</keyword>
<feature type="transmembrane region" description="Helical" evidence="1">
    <location>
        <begin position="103"/>
        <end position="121"/>
    </location>
</feature>
<dbReference type="EMBL" id="CP022098">
    <property type="protein sequence ID" value="ATB44154.1"/>
    <property type="molecule type" value="Genomic_DNA"/>
</dbReference>
<dbReference type="InterPro" id="IPR005325">
    <property type="entry name" value="DUF308_memb"/>
</dbReference>
<sequence length="195" mass="20737">MATPDSSPETSPRRHPWSPSALWTGPFVMGMLVILLGMLALGSVTLTSLLSVFFYGAVLMVAGVLEIVHGLRNRDTGPFLLFVLGGLLSFLVGGFLLTQPDAGLVSLTLLLAAYFFASGFFRVITASMDRHPGWGWDFAQGAVSVMLGALIFSRMPSASLWVLGVVVGVELLTRGLSLLAGALVVRGLMRRTPEG</sequence>
<name>A0A250JJU9_9BACT</name>
<organism evidence="2 3">
    <name type="scientific">Cystobacter fuscus</name>
    <dbReference type="NCBI Taxonomy" id="43"/>
    <lineage>
        <taxon>Bacteria</taxon>
        <taxon>Pseudomonadati</taxon>
        <taxon>Myxococcota</taxon>
        <taxon>Myxococcia</taxon>
        <taxon>Myxococcales</taxon>
        <taxon>Cystobacterineae</taxon>
        <taxon>Archangiaceae</taxon>
        <taxon>Cystobacter</taxon>
    </lineage>
</organism>
<evidence type="ECO:0000256" key="1">
    <source>
        <dbReference type="SAM" id="Phobius"/>
    </source>
</evidence>
<feature type="transmembrane region" description="Helical" evidence="1">
    <location>
        <begin position="133"/>
        <end position="152"/>
    </location>
</feature>
<keyword evidence="1" id="KW-0812">Transmembrane</keyword>
<dbReference type="KEGG" id="cfus:CYFUS_009636"/>
<dbReference type="GO" id="GO:0005886">
    <property type="term" value="C:plasma membrane"/>
    <property type="evidence" value="ECO:0007669"/>
    <property type="project" value="TreeGrafter"/>
</dbReference>
<feature type="transmembrane region" description="Helical" evidence="1">
    <location>
        <begin position="79"/>
        <end position="97"/>
    </location>
</feature>
<dbReference type="InterPro" id="IPR052712">
    <property type="entry name" value="Acid_resist_chaperone_HdeD"/>
</dbReference>
<dbReference type="Proteomes" id="UP000217257">
    <property type="component" value="Chromosome"/>
</dbReference>
<gene>
    <name evidence="2" type="ORF">CYFUS_009636</name>
</gene>
<keyword evidence="1" id="KW-0472">Membrane</keyword>
<dbReference type="RefSeq" id="WP_095991476.1">
    <property type="nucleotide sequence ID" value="NZ_CP022098.1"/>
</dbReference>
<dbReference type="AlphaFoldDB" id="A0A250JJU9"/>
<evidence type="ECO:0008006" key="4">
    <source>
        <dbReference type="Google" id="ProtNLM"/>
    </source>
</evidence>
<dbReference type="PANTHER" id="PTHR34989:SF1">
    <property type="entry name" value="PROTEIN HDED"/>
    <property type="match status" value="1"/>
</dbReference>
<feature type="transmembrane region" description="Helical" evidence="1">
    <location>
        <begin position="158"/>
        <end position="185"/>
    </location>
</feature>